<keyword evidence="3" id="KW-1185">Reference proteome</keyword>
<organism evidence="2 3">
    <name type="scientific">Suillus luteus UH-Slu-Lm8-n1</name>
    <dbReference type="NCBI Taxonomy" id="930992"/>
    <lineage>
        <taxon>Eukaryota</taxon>
        <taxon>Fungi</taxon>
        <taxon>Dikarya</taxon>
        <taxon>Basidiomycota</taxon>
        <taxon>Agaricomycotina</taxon>
        <taxon>Agaricomycetes</taxon>
        <taxon>Agaricomycetidae</taxon>
        <taxon>Boletales</taxon>
        <taxon>Suillineae</taxon>
        <taxon>Suillaceae</taxon>
        <taxon>Suillus</taxon>
    </lineage>
</organism>
<dbReference type="AlphaFoldDB" id="A0A0D0A1L4"/>
<reference evidence="3" key="2">
    <citation type="submission" date="2015-01" db="EMBL/GenBank/DDBJ databases">
        <title>Evolutionary Origins and Diversification of the Mycorrhizal Mutualists.</title>
        <authorList>
            <consortium name="DOE Joint Genome Institute"/>
            <consortium name="Mycorrhizal Genomics Consortium"/>
            <person name="Kohler A."/>
            <person name="Kuo A."/>
            <person name="Nagy L.G."/>
            <person name="Floudas D."/>
            <person name="Copeland A."/>
            <person name="Barry K.W."/>
            <person name="Cichocki N."/>
            <person name="Veneault-Fourrey C."/>
            <person name="LaButti K."/>
            <person name="Lindquist E.A."/>
            <person name="Lipzen A."/>
            <person name="Lundell T."/>
            <person name="Morin E."/>
            <person name="Murat C."/>
            <person name="Riley R."/>
            <person name="Ohm R."/>
            <person name="Sun H."/>
            <person name="Tunlid A."/>
            <person name="Henrissat B."/>
            <person name="Grigoriev I.V."/>
            <person name="Hibbett D.S."/>
            <person name="Martin F."/>
        </authorList>
    </citation>
    <scope>NUCLEOTIDE SEQUENCE [LARGE SCALE GENOMIC DNA]</scope>
    <source>
        <strain evidence="3">UH-Slu-Lm8-n1</strain>
    </source>
</reference>
<dbReference type="OrthoDB" id="2670520at2759"/>
<gene>
    <name evidence="2" type="ORF">CY34DRAFT_19376</name>
</gene>
<dbReference type="EMBL" id="KN836476">
    <property type="protein sequence ID" value="KIK31999.1"/>
    <property type="molecule type" value="Genomic_DNA"/>
</dbReference>
<dbReference type="InParanoid" id="A0A0D0A1L4"/>
<proteinExistence type="predicted"/>
<reference evidence="2 3" key="1">
    <citation type="submission" date="2014-04" db="EMBL/GenBank/DDBJ databases">
        <authorList>
            <consortium name="DOE Joint Genome Institute"/>
            <person name="Kuo A."/>
            <person name="Ruytinx J."/>
            <person name="Rineau F."/>
            <person name="Colpaert J."/>
            <person name="Kohler A."/>
            <person name="Nagy L.G."/>
            <person name="Floudas D."/>
            <person name="Copeland A."/>
            <person name="Barry K.W."/>
            <person name="Cichocki N."/>
            <person name="Veneault-Fourrey C."/>
            <person name="LaButti K."/>
            <person name="Lindquist E.A."/>
            <person name="Lipzen A."/>
            <person name="Lundell T."/>
            <person name="Morin E."/>
            <person name="Murat C."/>
            <person name="Sun H."/>
            <person name="Tunlid A."/>
            <person name="Henrissat B."/>
            <person name="Grigoriev I.V."/>
            <person name="Hibbett D.S."/>
            <person name="Martin F."/>
            <person name="Nordberg H.P."/>
            <person name="Cantor M.N."/>
            <person name="Hua S.X."/>
        </authorList>
    </citation>
    <scope>NUCLEOTIDE SEQUENCE [LARGE SCALE GENOMIC DNA]</scope>
    <source>
        <strain evidence="2 3">UH-Slu-Lm8-n1</strain>
    </source>
</reference>
<accession>A0A0D0A1L4</accession>
<feature type="compositionally biased region" description="Low complexity" evidence="1">
    <location>
        <begin position="502"/>
        <end position="511"/>
    </location>
</feature>
<dbReference type="HOGENOM" id="CLU_500753_0_0_1"/>
<name>A0A0D0A1L4_9AGAM</name>
<evidence type="ECO:0000313" key="2">
    <source>
        <dbReference type="EMBL" id="KIK31999.1"/>
    </source>
</evidence>
<feature type="region of interest" description="Disordered" evidence="1">
    <location>
        <begin position="496"/>
        <end position="516"/>
    </location>
</feature>
<protein>
    <submittedName>
        <fullName evidence="2">Uncharacterized protein</fullName>
    </submittedName>
</protein>
<sequence length="544" mass="60691">MHRVYSHDGIACEHEVRTIIHYAAFPVGFYSIVPDICFPTSEVDIASLSDAFGQGHSIQNSSMPISWMGSVVNMVSASPSSILGMKPTDTQWRKALAYLRLMIHIEICLGRTENPHLLVTSEYAECRCLLIQSIWPQCLIKADVISKELETVLTTVTQLPMSHNDVLLMVNPWLLQFLYDTRRVVIQSMDDAHAGFDLRSGALWGIALRDKVLGLVQMFVRPCANLLPITNNSFALFAKEQIAKEIAYHVVFCTTSTYRIRLVMADINAAAFRHAPHPPVDMLALLGSTCYQALMSKLVNIWRVNDIMPNLPTISQVHQELCKSIFLLLLQQNDTDTHTSNPENSATVRPADNVGACLAPSLVRLGCFQPSNDIVDKCNTWLLVSSYSQHATKVNVNREFDSPHTLGPEYLPISKDTFLFLPAFLKAWVNQITYCTYMSTSLAETKPPHLNTRHSFKAKESKNLDVLRSKIHILDLKKHHAQTEVDMLSEAISRIAESEAPSDSSDGSSGSAVMYECDDDWSDDWFSSSCASSNASEDMEPCTS</sequence>
<evidence type="ECO:0000256" key="1">
    <source>
        <dbReference type="SAM" id="MobiDB-lite"/>
    </source>
</evidence>
<evidence type="ECO:0000313" key="3">
    <source>
        <dbReference type="Proteomes" id="UP000054485"/>
    </source>
</evidence>
<dbReference type="Proteomes" id="UP000054485">
    <property type="component" value="Unassembled WGS sequence"/>
</dbReference>